<feature type="compositionally biased region" description="Low complexity" evidence="1">
    <location>
        <begin position="187"/>
        <end position="200"/>
    </location>
</feature>
<proteinExistence type="predicted"/>
<name>A0ABQ7GXG8_DUNSA</name>
<evidence type="ECO:0008006" key="4">
    <source>
        <dbReference type="Google" id="ProtNLM"/>
    </source>
</evidence>
<dbReference type="Proteomes" id="UP000815325">
    <property type="component" value="Unassembled WGS sequence"/>
</dbReference>
<organism evidence="2 3">
    <name type="scientific">Dunaliella salina</name>
    <name type="common">Green alga</name>
    <name type="synonym">Protococcus salinus</name>
    <dbReference type="NCBI Taxonomy" id="3046"/>
    <lineage>
        <taxon>Eukaryota</taxon>
        <taxon>Viridiplantae</taxon>
        <taxon>Chlorophyta</taxon>
        <taxon>core chlorophytes</taxon>
        <taxon>Chlorophyceae</taxon>
        <taxon>CS clade</taxon>
        <taxon>Chlamydomonadales</taxon>
        <taxon>Dunaliellaceae</taxon>
        <taxon>Dunaliella</taxon>
    </lineage>
</organism>
<feature type="compositionally biased region" description="Pro residues" evidence="1">
    <location>
        <begin position="117"/>
        <end position="135"/>
    </location>
</feature>
<accession>A0ABQ7GXG8</accession>
<evidence type="ECO:0000313" key="2">
    <source>
        <dbReference type="EMBL" id="KAF5839301.1"/>
    </source>
</evidence>
<sequence>MAGGEERQATPQHDQLQALTRLCSDLDKKSSGCIPRLALEGFLHREVRPLLAQIDGATMLDLLETCTFDGKSSKLILFKPFLANLRQALKDSQGQQPKALRDMLPHQQHHNLAGPTPGMPAAPVRPPALDLPPSPMLGHPNQQPLISALPPDPNQYLHYEQVRGPQGKRAVTPKVGEEPLNYREFQAVRASSPYRSSRASTPQAPEGIAQPSVPSPHLTPPYHVDHFPPPSAGFAPPSSRPIPHPSSAHRNGAPSHHQALPHSHPFALPQQQHHQQQQQQQQEQQQHHHKLYPMSPYKPNPGYSLAPNLPAPVTPVRQSTPPRQIQRPSPEILDCMHDPVPGVPPPKPPTPRQSFSPPSHISQYDIINAEPHVRARLKAELKQQLQEDWKRQIQEKSEMEASVLGAEHSWPYTPVRDPNDKRPLSAISRPLSPRGAHTRSPAWHI</sequence>
<protein>
    <recommendedName>
        <fullName evidence="4">EF-hand domain-containing protein</fullName>
    </recommendedName>
</protein>
<keyword evidence="3" id="KW-1185">Reference proteome</keyword>
<feature type="compositionally biased region" description="Low complexity" evidence="1">
    <location>
        <begin position="270"/>
        <end position="284"/>
    </location>
</feature>
<comment type="caution">
    <text evidence="2">The sequence shown here is derived from an EMBL/GenBank/DDBJ whole genome shotgun (WGS) entry which is preliminary data.</text>
</comment>
<dbReference type="EMBL" id="MU069548">
    <property type="protein sequence ID" value="KAF5839301.1"/>
    <property type="molecule type" value="Genomic_DNA"/>
</dbReference>
<reference evidence="2" key="1">
    <citation type="submission" date="2017-08" db="EMBL/GenBank/DDBJ databases">
        <authorList>
            <person name="Polle J.E."/>
            <person name="Barry K."/>
            <person name="Cushman J."/>
            <person name="Schmutz J."/>
            <person name="Tran D."/>
            <person name="Hathwaick L.T."/>
            <person name="Yim W.C."/>
            <person name="Jenkins J."/>
            <person name="Mckie-Krisberg Z.M."/>
            <person name="Prochnik S."/>
            <person name="Lindquist E."/>
            <person name="Dockter R.B."/>
            <person name="Adam C."/>
            <person name="Molina H."/>
            <person name="Bunkerborg J."/>
            <person name="Jin E."/>
            <person name="Buchheim M."/>
            <person name="Magnuson J."/>
        </authorList>
    </citation>
    <scope>NUCLEOTIDE SEQUENCE</scope>
    <source>
        <strain evidence="2">CCAP 19/18</strain>
    </source>
</reference>
<feature type="region of interest" description="Disordered" evidence="1">
    <location>
        <begin position="108"/>
        <end position="327"/>
    </location>
</feature>
<feature type="compositionally biased region" description="Polar residues" evidence="1">
    <location>
        <begin position="316"/>
        <end position="327"/>
    </location>
</feature>
<evidence type="ECO:0000313" key="3">
    <source>
        <dbReference type="Proteomes" id="UP000815325"/>
    </source>
</evidence>
<feature type="region of interest" description="Disordered" evidence="1">
    <location>
        <begin position="409"/>
        <end position="445"/>
    </location>
</feature>
<gene>
    <name evidence="2" type="ORF">DUNSADRAFT_1174</name>
</gene>
<evidence type="ECO:0000256" key="1">
    <source>
        <dbReference type="SAM" id="MobiDB-lite"/>
    </source>
</evidence>